<sequence>MYASASRTVGVPPDPGPPVGTAQVDLPSLAVSIGIVVLGSLLVSAVLVTVGYSLLAARRRRRREPVRADLRSELLERLYGREDPGWETWAASLSAARRDELRSLLDVYLRRIEGRDAERLARLGAALGIPERSRREIRDGDYWDRLDALTWLALLRDPPDRALLEARCTDTPRERAAAVRVLYASDAPDLATTGVDLLLGDDPSAFSVFGIDTLYRVGETDPGPLFDRAAAEFDGWDPAVQQQVLSVTGHLHTVVGDADLSWVVGAVSSPEERVRVAAWRALAAYGWNAPLRARIDPTAALDDPSPVVRASAYRLLGAWGDAEALSALRTVAAAEPDGRTRVAAAEALLSHRGRGGGRSLEFPAGLGSEPPGGPESASPGGLADAWAWAVEHARFDDLARDVPRRGALGHGTASRGSEGSSR</sequence>
<name>A0ABD5QY63_9EURY</name>
<feature type="region of interest" description="Disordered" evidence="1">
    <location>
        <begin position="354"/>
        <end position="381"/>
    </location>
</feature>
<dbReference type="Gene3D" id="1.25.10.10">
    <property type="entry name" value="Leucine-rich Repeat Variant"/>
    <property type="match status" value="1"/>
</dbReference>
<dbReference type="Proteomes" id="UP001596118">
    <property type="component" value="Unassembled WGS sequence"/>
</dbReference>
<protein>
    <submittedName>
        <fullName evidence="3">HEAT repeat domain-containing protein</fullName>
    </submittedName>
</protein>
<evidence type="ECO:0000313" key="4">
    <source>
        <dbReference type="Proteomes" id="UP001596118"/>
    </source>
</evidence>
<dbReference type="SUPFAM" id="SSF48371">
    <property type="entry name" value="ARM repeat"/>
    <property type="match status" value="1"/>
</dbReference>
<proteinExistence type="predicted"/>
<dbReference type="Pfam" id="PF13646">
    <property type="entry name" value="HEAT_2"/>
    <property type="match status" value="1"/>
</dbReference>
<keyword evidence="2" id="KW-0812">Transmembrane</keyword>
<dbReference type="InterPro" id="IPR011989">
    <property type="entry name" value="ARM-like"/>
</dbReference>
<evidence type="ECO:0000256" key="1">
    <source>
        <dbReference type="SAM" id="MobiDB-lite"/>
    </source>
</evidence>
<feature type="compositionally biased region" description="Low complexity" evidence="1">
    <location>
        <begin position="363"/>
        <end position="381"/>
    </location>
</feature>
<accession>A0ABD5QY63</accession>
<evidence type="ECO:0000313" key="3">
    <source>
        <dbReference type="EMBL" id="MFC5277577.1"/>
    </source>
</evidence>
<comment type="caution">
    <text evidence="3">The sequence shown here is derived from an EMBL/GenBank/DDBJ whole genome shotgun (WGS) entry which is preliminary data.</text>
</comment>
<dbReference type="AlphaFoldDB" id="A0ABD5QY63"/>
<feature type="transmembrane region" description="Helical" evidence="2">
    <location>
        <begin position="29"/>
        <end position="55"/>
    </location>
</feature>
<reference evidence="3 4" key="1">
    <citation type="journal article" date="2019" name="Int. J. Syst. Evol. Microbiol.">
        <title>The Global Catalogue of Microorganisms (GCM) 10K type strain sequencing project: providing services to taxonomists for standard genome sequencing and annotation.</title>
        <authorList>
            <consortium name="The Broad Institute Genomics Platform"/>
            <consortium name="The Broad Institute Genome Sequencing Center for Infectious Disease"/>
            <person name="Wu L."/>
            <person name="Ma J."/>
        </authorList>
    </citation>
    <scope>NUCLEOTIDE SEQUENCE [LARGE SCALE GENOMIC DNA]</scope>
    <source>
        <strain evidence="3 4">CGMCC 1.12124</strain>
    </source>
</reference>
<gene>
    <name evidence="3" type="ORF">ACFPM1_02165</name>
</gene>
<keyword evidence="2" id="KW-0472">Membrane</keyword>
<organism evidence="3 4">
    <name type="scientific">Halorubrum rubrum</name>
    <dbReference type="NCBI Taxonomy" id="1126240"/>
    <lineage>
        <taxon>Archaea</taxon>
        <taxon>Methanobacteriati</taxon>
        <taxon>Methanobacteriota</taxon>
        <taxon>Stenosarchaea group</taxon>
        <taxon>Halobacteria</taxon>
        <taxon>Halobacteriales</taxon>
        <taxon>Haloferacaceae</taxon>
        <taxon>Halorubrum</taxon>
    </lineage>
</organism>
<dbReference type="RefSeq" id="WP_256410761.1">
    <property type="nucleotide sequence ID" value="NZ_JANHDM010000002.1"/>
</dbReference>
<dbReference type="InterPro" id="IPR016024">
    <property type="entry name" value="ARM-type_fold"/>
</dbReference>
<keyword evidence="4" id="KW-1185">Reference proteome</keyword>
<keyword evidence="2" id="KW-1133">Transmembrane helix</keyword>
<dbReference type="EMBL" id="JBHSKY010000002">
    <property type="protein sequence ID" value="MFC5277577.1"/>
    <property type="molecule type" value="Genomic_DNA"/>
</dbReference>
<evidence type="ECO:0000256" key="2">
    <source>
        <dbReference type="SAM" id="Phobius"/>
    </source>
</evidence>
<feature type="region of interest" description="Disordered" evidence="1">
    <location>
        <begin position="400"/>
        <end position="422"/>
    </location>
</feature>